<evidence type="ECO:0000313" key="2">
    <source>
        <dbReference type="EMBL" id="CAF1963874.1"/>
    </source>
</evidence>
<dbReference type="Proteomes" id="UP000663887">
    <property type="component" value="Unassembled WGS sequence"/>
</dbReference>
<comment type="caution">
    <text evidence="2">The sequence shown here is derived from an EMBL/GenBank/DDBJ whole genome shotgun (WGS) entry which is preliminary data.</text>
</comment>
<feature type="transmembrane region" description="Helical" evidence="1">
    <location>
        <begin position="165"/>
        <end position="182"/>
    </location>
</feature>
<dbReference type="AlphaFoldDB" id="A0A816M7L5"/>
<proteinExistence type="predicted"/>
<reference evidence="2" key="1">
    <citation type="submission" date="2021-02" db="EMBL/GenBank/DDBJ databases">
        <authorList>
            <person name="Nowell W R."/>
        </authorList>
    </citation>
    <scope>NUCLEOTIDE SEQUENCE</scope>
</reference>
<name>A0A816M7L5_9BILA</name>
<protein>
    <submittedName>
        <fullName evidence="2">Uncharacterized protein</fullName>
    </submittedName>
</protein>
<sequence length="237" mass="26198">MIVLLIVGVLIWYSGSTAFSLYLQDFLYSVQNNYKSISIYKTICIASLIQSSSCWVGAIVFYTIARVWTSKPKLVLSIFSPDNAIAPSNNIENPHTVKYFFIAGGILYASGVLVMNLMLALSNIPCVHTIRCLEPLLAGLLVHFTQVSRTLKQSSDETKVNSTQYWISILVILFGAALATLPNGQCTSLGYTISLGMIANILMITRNVCIQRICRQHDSLSAQCVLYTISTLRVVQQ</sequence>
<evidence type="ECO:0000256" key="1">
    <source>
        <dbReference type="SAM" id="Phobius"/>
    </source>
</evidence>
<evidence type="ECO:0000313" key="3">
    <source>
        <dbReference type="Proteomes" id="UP000663887"/>
    </source>
</evidence>
<keyword evidence="1" id="KW-0472">Membrane</keyword>
<organism evidence="2 3">
    <name type="scientific">Rotaria magnacalcarata</name>
    <dbReference type="NCBI Taxonomy" id="392030"/>
    <lineage>
        <taxon>Eukaryota</taxon>
        <taxon>Metazoa</taxon>
        <taxon>Spiralia</taxon>
        <taxon>Gnathifera</taxon>
        <taxon>Rotifera</taxon>
        <taxon>Eurotatoria</taxon>
        <taxon>Bdelloidea</taxon>
        <taxon>Philodinida</taxon>
        <taxon>Philodinidae</taxon>
        <taxon>Rotaria</taxon>
    </lineage>
</organism>
<keyword evidence="1" id="KW-1133">Transmembrane helix</keyword>
<feature type="transmembrane region" description="Helical" evidence="1">
    <location>
        <begin position="99"/>
        <end position="121"/>
    </location>
</feature>
<keyword evidence="1" id="KW-0812">Transmembrane</keyword>
<dbReference type="EMBL" id="CAJNRG010000070">
    <property type="protein sequence ID" value="CAF1963874.1"/>
    <property type="molecule type" value="Genomic_DNA"/>
</dbReference>
<accession>A0A816M7L5</accession>
<gene>
    <name evidence="2" type="ORF">XDN619_LOCUS1518</name>
</gene>
<feature type="transmembrane region" description="Helical" evidence="1">
    <location>
        <begin position="188"/>
        <end position="205"/>
    </location>
</feature>
<feature type="transmembrane region" description="Helical" evidence="1">
    <location>
        <begin position="39"/>
        <end position="64"/>
    </location>
</feature>